<dbReference type="EC" id="3.1.3.62" evidence="4"/>
<evidence type="ECO:0000256" key="3">
    <source>
        <dbReference type="ARBA" id="ARBA00012976"/>
    </source>
</evidence>
<sequence length="524" mass="57478">MIGGLFSHQPARASVWLSGMLLAASLAQAADRDDRQTKTPYAPRQTMASLEPVPPGYEPVFTQLLARHGSRGLTGMKSDLALYHLWQQAEQEDALTPLGRELGPALQAMLRANLLLGAGVPGISQPGYGNETRTGLQEHADLAHRMVQRLPGLFDQAGSAGRAVVVVSSGKDRAVDSAEAFTRALLVVRPGLRDQVQGPSSDAYLLYFHRLPKTPPAETSGADPLQALRLQTWRDSQAYQAYARSPALQAQLARIRQDPRLQEAADVVLARLFKPDFLSRLAQGSYRFSNSGTLKFSSADGRYTSTLTGDGRSVIVNGLQAAWALYDLYAISAGMRSELEQAGSDVKEFERFMPPLAAQRYAEAEDAEDFYSKGPGMVEQGDVTWRMARILLQDFFDEADAIERGQRRHLAKLRFAHAEIVIPLAALLGLPGASQQVTEREPYAPASNGWRGALIAPMAANLQWDMFANAAGRTVVRLLYNEAEMDFKPDCDAARLSPGSHYYDYRALRACYGSARKAEEHNQN</sequence>
<dbReference type="Gene3D" id="3.40.50.1240">
    <property type="entry name" value="Phosphoglycerate mutase-like"/>
    <property type="match status" value="1"/>
</dbReference>
<dbReference type="Pfam" id="PF00328">
    <property type="entry name" value="His_Phos_2"/>
    <property type="match status" value="1"/>
</dbReference>
<dbReference type="PANTHER" id="PTHR20963:SF8">
    <property type="entry name" value="MULTIPLE INOSITOL POLYPHOSPHATE PHOSPHATASE 1"/>
    <property type="match status" value="1"/>
</dbReference>
<accession>A0ABU2EIL2</accession>
<evidence type="ECO:0000256" key="4">
    <source>
        <dbReference type="ARBA" id="ARBA00013040"/>
    </source>
</evidence>
<comment type="subcellular location">
    <subcellularLocation>
        <location evidence="1">Membrane</location>
    </subcellularLocation>
</comment>
<comment type="catalytic activity">
    <reaction evidence="12">
        <text>1D-myo-inositol hexakisphosphate + H2O = 1D-myo-inositol 1,2,4,5,6-pentakisphosphate + phosphate</text>
        <dbReference type="Rhea" id="RHEA:16989"/>
        <dbReference type="ChEBI" id="CHEBI:15377"/>
        <dbReference type="ChEBI" id="CHEBI:43474"/>
        <dbReference type="ChEBI" id="CHEBI:57798"/>
        <dbReference type="ChEBI" id="CHEBI:58130"/>
        <dbReference type="EC" id="3.1.3.62"/>
    </reaction>
    <physiologicalReaction direction="left-to-right" evidence="12">
        <dbReference type="Rhea" id="RHEA:16990"/>
    </physiologicalReaction>
</comment>
<evidence type="ECO:0000256" key="5">
    <source>
        <dbReference type="ARBA" id="ARBA00018097"/>
    </source>
</evidence>
<evidence type="ECO:0000256" key="9">
    <source>
        <dbReference type="ARBA" id="ARBA00031642"/>
    </source>
</evidence>
<evidence type="ECO:0000256" key="13">
    <source>
        <dbReference type="ARBA" id="ARBA00043832"/>
    </source>
</evidence>
<feature type="signal peptide" evidence="15">
    <location>
        <begin position="1"/>
        <end position="29"/>
    </location>
</feature>
<protein>
    <recommendedName>
        <fullName evidence="5">Multiple inositol polyphosphate phosphatase 1</fullName>
        <ecNumber evidence="4">3.1.3.62</ecNumber>
        <ecNumber evidence="3">3.1.3.80</ecNumber>
    </recommendedName>
    <alternativeName>
        <fullName evidence="9">2,3-bisphosphoglycerate 3-phosphatase</fullName>
    </alternativeName>
</protein>
<dbReference type="RefSeq" id="WP_310159309.1">
    <property type="nucleotide sequence ID" value="NZ_JAVLSJ010000003.1"/>
</dbReference>
<evidence type="ECO:0000313" key="16">
    <source>
        <dbReference type="EMBL" id="MDR9847982.1"/>
    </source>
</evidence>
<comment type="catalytic activity">
    <reaction evidence="11">
        <text>1D-myo-inositol 1,2,4,5,6-pentakisphosphate + H2O = 1D-myo-inositol 1,2,5,6-tetrakisphosphate + phosphate</text>
        <dbReference type="Rhea" id="RHEA:77115"/>
        <dbReference type="ChEBI" id="CHEBI:15377"/>
        <dbReference type="ChEBI" id="CHEBI:43474"/>
        <dbReference type="ChEBI" id="CHEBI:57798"/>
        <dbReference type="ChEBI" id="CHEBI:195535"/>
        <dbReference type="EC" id="3.1.3.62"/>
    </reaction>
    <physiologicalReaction direction="left-to-right" evidence="11">
        <dbReference type="Rhea" id="RHEA:77116"/>
    </physiologicalReaction>
</comment>
<comment type="catalytic activity">
    <reaction evidence="13">
        <text>(2R)-2,3-bisphosphoglycerate + H2O = (2R)-2-phosphoglycerate + phosphate</text>
        <dbReference type="Rhea" id="RHEA:27381"/>
        <dbReference type="ChEBI" id="CHEBI:15377"/>
        <dbReference type="ChEBI" id="CHEBI:43474"/>
        <dbReference type="ChEBI" id="CHEBI:58248"/>
        <dbReference type="ChEBI" id="CHEBI:58289"/>
        <dbReference type="EC" id="3.1.3.80"/>
    </reaction>
    <physiologicalReaction direction="left-to-right" evidence="13">
        <dbReference type="Rhea" id="RHEA:27382"/>
    </physiologicalReaction>
</comment>
<evidence type="ECO:0000256" key="10">
    <source>
        <dbReference type="ARBA" id="ARBA00043668"/>
    </source>
</evidence>
<dbReference type="InterPro" id="IPR000560">
    <property type="entry name" value="His_Pase_clade-2"/>
</dbReference>
<comment type="catalytic activity">
    <reaction evidence="10">
        <text>1D-myo-inositol 1,2,5,6-tetrakisphosphate + H2O = 1D-myo-inositol 1,2,6-trisphosphate + phosphate</text>
        <dbReference type="Rhea" id="RHEA:77119"/>
        <dbReference type="ChEBI" id="CHEBI:15377"/>
        <dbReference type="ChEBI" id="CHEBI:43474"/>
        <dbReference type="ChEBI" id="CHEBI:195535"/>
        <dbReference type="ChEBI" id="CHEBI:195537"/>
        <dbReference type="EC" id="3.1.3.62"/>
    </reaction>
    <physiologicalReaction direction="left-to-right" evidence="10">
        <dbReference type="Rhea" id="RHEA:77120"/>
    </physiologicalReaction>
</comment>
<feature type="chain" id="PRO_5047375690" description="Multiple inositol polyphosphate phosphatase 1" evidence="15">
    <location>
        <begin position="30"/>
        <end position="524"/>
    </location>
</feature>
<keyword evidence="6 15" id="KW-0732">Signal</keyword>
<evidence type="ECO:0000256" key="6">
    <source>
        <dbReference type="ARBA" id="ARBA00022729"/>
    </source>
</evidence>
<evidence type="ECO:0000256" key="12">
    <source>
        <dbReference type="ARBA" id="ARBA00043691"/>
    </source>
</evidence>
<keyword evidence="17" id="KW-1185">Reference proteome</keyword>
<dbReference type="EC" id="3.1.3.80" evidence="3"/>
<evidence type="ECO:0000256" key="14">
    <source>
        <dbReference type="SAM" id="MobiDB-lite"/>
    </source>
</evidence>
<dbReference type="SUPFAM" id="SSF53254">
    <property type="entry name" value="Phosphoglycerate mutase-like"/>
    <property type="match status" value="1"/>
</dbReference>
<dbReference type="PANTHER" id="PTHR20963">
    <property type="entry name" value="MULTIPLE INOSITOL POLYPHOSPHATE PHOSPHATASE-RELATED"/>
    <property type="match status" value="1"/>
</dbReference>
<dbReference type="InterPro" id="IPR029033">
    <property type="entry name" value="His_PPase_superfam"/>
</dbReference>
<evidence type="ECO:0000256" key="15">
    <source>
        <dbReference type="SAM" id="SignalP"/>
    </source>
</evidence>
<evidence type="ECO:0000256" key="7">
    <source>
        <dbReference type="ARBA" id="ARBA00022801"/>
    </source>
</evidence>
<feature type="region of interest" description="Disordered" evidence="14">
    <location>
        <begin position="28"/>
        <end position="53"/>
    </location>
</feature>
<reference evidence="16" key="1">
    <citation type="submission" date="2023-09" db="EMBL/GenBank/DDBJ databases">
        <title>Description of first Herbaspirillum huttiense subsp. nephrolepsisexaltata and Herbaspirillum huttiense subsp. lycopersicon.</title>
        <authorList>
            <person name="Poudel M."/>
            <person name="Sharma A."/>
            <person name="Goss E."/>
            <person name="Tapia J.H."/>
            <person name="Harmon C.M."/>
            <person name="Jones J.B."/>
        </authorList>
    </citation>
    <scope>NUCLEOTIDE SEQUENCE</scope>
    <source>
        <strain evidence="16">SE1</strain>
    </source>
</reference>
<comment type="caution">
    <text evidence="16">The sequence shown here is derived from an EMBL/GenBank/DDBJ whole genome shotgun (WGS) entry which is preliminary data.</text>
</comment>
<dbReference type="EMBL" id="JAVLSJ010000003">
    <property type="protein sequence ID" value="MDR9847982.1"/>
    <property type="molecule type" value="Genomic_DNA"/>
</dbReference>
<evidence type="ECO:0000313" key="17">
    <source>
        <dbReference type="Proteomes" id="UP001246576"/>
    </source>
</evidence>
<evidence type="ECO:0000256" key="8">
    <source>
        <dbReference type="ARBA" id="ARBA00023136"/>
    </source>
</evidence>
<dbReference type="Proteomes" id="UP001246576">
    <property type="component" value="Unassembled WGS sequence"/>
</dbReference>
<evidence type="ECO:0000256" key="1">
    <source>
        <dbReference type="ARBA" id="ARBA00004370"/>
    </source>
</evidence>
<organism evidence="16 17">
    <name type="scientific">Herbaspirillum huttiense subsp. lycopersici</name>
    <dbReference type="NCBI Taxonomy" id="3074428"/>
    <lineage>
        <taxon>Bacteria</taxon>
        <taxon>Pseudomonadati</taxon>
        <taxon>Pseudomonadota</taxon>
        <taxon>Betaproteobacteria</taxon>
        <taxon>Burkholderiales</taxon>
        <taxon>Oxalobacteraceae</taxon>
        <taxon>Herbaspirillum</taxon>
    </lineage>
</organism>
<name>A0ABU2EIL2_9BURK</name>
<keyword evidence="7" id="KW-0378">Hydrolase</keyword>
<keyword evidence="8" id="KW-0472">Membrane</keyword>
<proteinExistence type="inferred from homology"/>
<comment type="similarity">
    <text evidence="2">Belongs to the histidine acid phosphatase family. MINPP1 subfamily.</text>
</comment>
<evidence type="ECO:0000256" key="2">
    <source>
        <dbReference type="ARBA" id="ARBA00008422"/>
    </source>
</evidence>
<evidence type="ECO:0000256" key="11">
    <source>
        <dbReference type="ARBA" id="ARBA00043671"/>
    </source>
</evidence>
<gene>
    <name evidence="16" type="ORF">RI048_07125</name>
</gene>